<sequence length="206" mass="23423">MSSSRLLQPPAELRNSIYQLCVAQRQTDPVDLRHATPPSKAFLLTCRQIHEEAQGLYRSAYRNYWRTLRFIIECGHNTHAKLDKTLISRIPTIDLEHIQHLTITQECGGEDSEHRHVAFSATLLARTNVWRIDATVTLPMLGSLTNTAHGIFDYTKKGRKFFRKVEMKGEGTSEQEVGASKFAMKEQIFCMLRKLDAAARPVRGLG</sequence>
<dbReference type="RefSeq" id="XP_047758929.1">
    <property type="nucleotide sequence ID" value="XM_047902575.1"/>
</dbReference>
<dbReference type="AlphaFoldDB" id="A0A9Q8P611"/>
<reference evidence="1" key="2">
    <citation type="journal article" date="2022" name="Microb. Genom.">
        <title>A chromosome-scale genome assembly of the tomato pathogen Cladosporium fulvum reveals a compartmentalized genome architecture and the presence of a dispensable chromosome.</title>
        <authorList>
            <person name="Zaccaron A.Z."/>
            <person name="Chen L.H."/>
            <person name="Samaras A."/>
            <person name="Stergiopoulos I."/>
        </authorList>
    </citation>
    <scope>NUCLEOTIDE SEQUENCE</scope>
    <source>
        <strain evidence="1">Race5_Kim</strain>
    </source>
</reference>
<gene>
    <name evidence="1" type="ORF">CLAFUR5_03427</name>
</gene>
<dbReference type="KEGG" id="ffu:CLAFUR5_03427"/>
<proteinExistence type="predicted"/>
<dbReference type="EMBL" id="CP090164">
    <property type="protein sequence ID" value="UJO14563.1"/>
    <property type="molecule type" value="Genomic_DNA"/>
</dbReference>
<dbReference type="Proteomes" id="UP000756132">
    <property type="component" value="Chromosome 2"/>
</dbReference>
<dbReference type="PANTHER" id="PTHR42085:SF2">
    <property type="entry name" value="F-BOX DOMAIN-CONTAINING PROTEIN"/>
    <property type="match status" value="1"/>
</dbReference>
<accession>A0A9Q8P611</accession>
<dbReference type="InterPro" id="IPR038883">
    <property type="entry name" value="AN11006-like"/>
</dbReference>
<evidence type="ECO:0000313" key="1">
    <source>
        <dbReference type="EMBL" id="UJO14563.1"/>
    </source>
</evidence>
<reference evidence="1" key="1">
    <citation type="submission" date="2021-12" db="EMBL/GenBank/DDBJ databases">
        <authorList>
            <person name="Zaccaron A."/>
            <person name="Stergiopoulos I."/>
        </authorList>
    </citation>
    <scope>NUCLEOTIDE SEQUENCE</scope>
    <source>
        <strain evidence="1">Race5_Kim</strain>
    </source>
</reference>
<organism evidence="1 2">
    <name type="scientific">Passalora fulva</name>
    <name type="common">Tomato leaf mold</name>
    <name type="synonym">Cladosporium fulvum</name>
    <dbReference type="NCBI Taxonomy" id="5499"/>
    <lineage>
        <taxon>Eukaryota</taxon>
        <taxon>Fungi</taxon>
        <taxon>Dikarya</taxon>
        <taxon>Ascomycota</taxon>
        <taxon>Pezizomycotina</taxon>
        <taxon>Dothideomycetes</taxon>
        <taxon>Dothideomycetidae</taxon>
        <taxon>Mycosphaerellales</taxon>
        <taxon>Mycosphaerellaceae</taxon>
        <taxon>Fulvia</taxon>
    </lineage>
</organism>
<name>A0A9Q8P611_PASFU</name>
<evidence type="ECO:0000313" key="2">
    <source>
        <dbReference type="Proteomes" id="UP000756132"/>
    </source>
</evidence>
<dbReference type="GeneID" id="71983305"/>
<keyword evidence="2" id="KW-1185">Reference proteome</keyword>
<dbReference type="PANTHER" id="PTHR42085">
    <property type="entry name" value="F-BOX DOMAIN-CONTAINING PROTEIN"/>
    <property type="match status" value="1"/>
</dbReference>
<protein>
    <submittedName>
        <fullName evidence="1">Uncharacterized protein</fullName>
    </submittedName>
</protein>
<dbReference type="OrthoDB" id="5413827at2759"/>